<feature type="domain" description="Citrate transporter-like" evidence="7">
    <location>
        <begin position="1"/>
        <end position="67"/>
    </location>
</feature>
<dbReference type="Proteomes" id="UP000663866">
    <property type="component" value="Unassembled WGS sequence"/>
</dbReference>
<keyword evidence="3 6" id="KW-0812">Transmembrane</keyword>
<feature type="transmembrane region" description="Helical" evidence="6">
    <location>
        <begin position="281"/>
        <end position="304"/>
    </location>
</feature>
<dbReference type="GO" id="GO:0005886">
    <property type="term" value="C:plasma membrane"/>
    <property type="evidence" value="ECO:0007669"/>
    <property type="project" value="TreeGrafter"/>
</dbReference>
<evidence type="ECO:0000256" key="5">
    <source>
        <dbReference type="ARBA" id="ARBA00023136"/>
    </source>
</evidence>
<evidence type="ECO:0000313" key="8">
    <source>
        <dbReference type="EMBL" id="CAF4292764.1"/>
    </source>
</evidence>
<dbReference type="Pfam" id="PF03600">
    <property type="entry name" value="CitMHS"/>
    <property type="match status" value="1"/>
</dbReference>
<organism evidence="8 9">
    <name type="scientific">Rotaria magnacalcarata</name>
    <dbReference type="NCBI Taxonomy" id="392030"/>
    <lineage>
        <taxon>Eukaryota</taxon>
        <taxon>Metazoa</taxon>
        <taxon>Spiralia</taxon>
        <taxon>Gnathifera</taxon>
        <taxon>Rotifera</taxon>
        <taxon>Eurotatoria</taxon>
        <taxon>Bdelloidea</taxon>
        <taxon>Philodinida</taxon>
        <taxon>Philodinidae</taxon>
        <taxon>Rotaria</taxon>
    </lineage>
</organism>
<comment type="caution">
    <text evidence="8">The sequence shown here is derived from an EMBL/GenBank/DDBJ whole genome shotgun (WGS) entry which is preliminary data.</text>
</comment>
<keyword evidence="4 6" id="KW-1133">Transmembrane helix</keyword>
<feature type="transmembrane region" description="Helical" evidence="6">
    <location>
        <begin position="256"/>
        <end position="275"/>
    </location>
</feature>
<dbReference type="PANTHER" id="PTHR10283">
    <property type="entry name" value="SOLUTE CARRIER FAMILY 13 MEMBER"/>
    <property type="match status" value="1"/>
</dbReference>
<feature type="transmembrane region" description="Helical" evidence="6">
    <location>
        <begin position="12"/>
        <end position="32"/>
    </location>
</feature>
<name>A0A820HFW6_9BILA</name>
<evidence type="ECO:0000259" key="7">
    <source>
        <dbReference type="Pfam" id="PF03600"/>
    </source>
</evidence>
<keyword evidence="5 6" id="KW-0472">Membrane</keyword>
<evidence type="ECO:0000256" key="6">
    <source>
        <dbReference type="SAM" id="Phobius"/>
    </source>
</evidence>
<evidence type="ECO:0000256" key="2">
    <source>
        <dbReference type="ARBA" id="ARBA00022448"/>
    </source>
</evidence>
<evidence type="ECO:0000256" key="4">
    <source>
        <dbReference type="ARBA" id="ARBA00022989"/>
    </source>
</evidence>
<dbReference type="AlphaFoldDB" id="A0A820HFW6"/>
<dbReference type="InterPro" id="IPR004680">
    <property type="entry name" value="Cit_transptr-like_dom"/>
</dbReference>
<evidence type="ECO:0000256" key="3">
    <source>
        <dbReference type="ARBA" id="ARBA00022692"/>
    </source>
</evidence>
<gene>
    <name evidence="8" type="ORF">OVN521_LOCUS30985</name>
</gene>
<protein>
    <recommendedName>
        <fullName evidence="7">Citrate transporter-like domain-containing protein</fullName>
    </recommendedName>
</protein>
<reference evidence="8" key="1">
    <citation type="submission" date="2021-02" db="EMBL/GenBank/DDBJ databases">
        <authorList>
            <person name="Nowell W R."/>
        </authorList>
    </citation>
    <scope>NUCLEOTIDE SEQUENCE</scope>
</reference>
<keyword evidence="2" id="KW-0813">Transport</keyword>
<evidence type="ECO:0000256" key="1">
    <source>
        <dbReference type="ARBA" id="ARBA00004141"/>
    </source>
</evidence>
<keyword evidence="9" id="KW-1185">Reference proteome</keyword>
<dbReference type="PANTHER" id="PTHR10283:SF82">
    <property type="entry name" value="SOLUTE CARRIER FAMILY 13 MEMBER 2"/>
    <property type="match status" value="1"/>
</dbReference>
<dbReference type="GO" id="GO:0005310">
    <property type="term" value="F:dicarboxylic acid transmembrane transporter activity"/>
    <property type="evidence" value="ECO:0007669"/>
    <property type="project" value="UniProtKB-ARBA"/>
</dbReference>
<sequence length="305" mass="33620">MTFGYSVEKVNLHRPIALFVLSWVGIATKWTVTGMMGSTAFLSMWMNNTAPTSIMLPVALAVVHELGIYSENSLNRQQAAVINVVFDSQMEKDPTKIKLKNSLILLKDVKHRIKSETFVETNTHLKLLCCRRQKLEVDDRSKKKHDQLKKGFLLAVAYSSSIGVLSSLVGTAPNVYLKGFVETHISDGTATIFCGILPLILPDSNPFSRNHDWKYEPIVKWTQLEQTVSWGSILLLGAGLTIATTFEETSSGIHPAFLIFPCTVAVSLAFMLPIATPPSAIVFASGAIRVIDMVSIIFCAILYLS</sequence>
<proteinExistence type="predicted"/>
<dbReference type="GO" id="GO:0015556">
    <property type="term" value="F:C4-dicarboxylate transmembrane transporter activity"/>
    <property type="evidence" value="ECO:0007669"/>
    <property type="project" value="UniProtKB-ARBA"/>
</dbReference>
<dbReference type="EMBL" id="CAJOBG010013190">
    <property type="protein sequence ID" value="CAF4292764.1"/>
    <property type="molecule type" value="Genomic_DNA"/>
</dbReference>
<comment type="subcellular location">
    <subcellularLocation>
        <location evidence="1">Membrane</location>
        <topology evidence="1">Multi-pass membrane protein</topology>
    </subcellularLocation>
</comment>
<feature type="transmembrane region" description="Helical" evidence="6">
    <location>
        <begin position="152"/>
        <end position="172"/>
    </location>
</feature>
<evidence type="ECO:0000313" key="9">
    <source>
        <dbReference type="Proteomes" id="UP000663866"/>
    </source>
</evidence>
<accession>A0A820HFW6</accession>
<feature type="transmembrane region" description="Helical" evidence="6">
    <location>
        <begin position="227"/>
        <end position="244"/>
    </location>
</feature>